<dbReference type="InterPro" id="IPR050103">
    <property type="entry name" value="Class-III_PLP-dep_AT"/>
</dbReference>
<gene>
    <name evidence="6" type="ORF">ACFL27_03675</name>
</gene>
<evidence type="ECO:0000313" key="7">
    <source>
        <dbReference type="Proteomes" id="UP001594351"/>
    </source>
</evidence>
<dbReference type="PIRSF" id="PIRSF000521">
    <property type="entry name" value="Transaminase_4ab_Lys_Orn"/>
    <property type="match status" value="1"/>
</dbReference>
<dbReference type="InterPro" id="IPR005814">
    <property type="entry name" value="Aminotrans_3"/>
</dbReference>
<evidence type="ECO:0000256" key="3">
    <source>
        <dbReference type="ARBA" id="ARBA00022679"/>
    </source>
</evidence>
<reference evidence="6 7" key="1">
    <citation type="submission" date="2024-09" db="EMBL/GenBank/DDBJ databases">
        <title>Laminarin stimulates single cell rates of sulfate reduction while oxygen inhibits transcriptomic activity in coastal marine sediment.</title>
        <authorList>
            <person name="Lindsay M."/>
            <person name="Orcutt B."/>
            <person name="Emerson D."/>
            <person name="Stepanauskas R."/>
            <person name="D'Angelo T."/>
        </authorList>
    </citation>
    <scope>NUCLEOTIDE SEQUENCE [LARGE SCALE GENOMIC DNA]</scope>
    <source>
        <strain evidence="6">SAG AM-311-K15</strain>
    </source>
</reference>
<sequence length="401" mass="45100">MNESLLVQNYYRPDHFTRYPLVLRSARGSIITDSQGRDYLDFFAMMGIVNCGHNQSSINQWLFEQIKTLWTSSFFPTEIQLQAITKMNSLLPEDLNVAILYSTGAEAIEFALRLARETTGRKRILSFRDHYHGKTHGTIFLVHSYPDCYGPAPADYCTVIDSDGNDEPDYLERCLNQAMDTDVAGIIFEPVIGYSGPRRLHQEFLTTIRRFCDQNQVIMIADEILTGFCRCRGWFVSCHEDISPDILVFGKGLGNGFPISGVACTKKLTSQVKEALPGSTFSGNTLASAVACGVLDFLINQDLSRKTRQLESFFNDYFSNPRFQTSGIQLDGMGGLLSIGFNKIKDMNVPDIYLDILRAGVIVSHTQTHLRISPPLTISMRDFEQGLEVIGNCISRYDENK</sequence>
<keyword evidence="4 5" id="KW-0663">Pyridoxal phosphate</keyword>
<dbReference type="Gene3D" id="3.40.640.10">
    <property type="entry name" value="Type I PLP-dependent aspartate aminotransferase-like (Major domain)"/>
    <property type="match status" value="1"/>
</dbReference>
<dbReference type="EMBL" id="JBHPBY010000030">
    <property type="protein sequence ID" value="MFC1849289.1"/>
    <property type="molecule type" value="Genomic_DNA"/>
</dbReference>
<accession>A0ABV6YSV6</accession>
<dbReference type="InterPro" id="IPR015422">
    <property type="entry name" value="PyrdxlP-dep_Trfase_small"/>
</dbReference>
<name>A0ABV6YSV6_UNCC1</name>
<dbReference type="Proteomes" id="UP001594351">
    <property type="component" value="Unassembled WGS sequence"/>
</dbReference>
<dbReference type="PROSITE" id="PS00600">
    <property type="entry name" value="AA_TRANSFER_CLASS_3"/>
    <property type="match status" value="1"/>
</dbReference>
<keyword evidence="7" id="KW-1185">Reference proteome</keyword>
<proteinExistence type="inferred from homology"/>
<dbReference type="SUPFAM" id="SSF53383">
    <property type="entry name" value="PLP-dependent transferases"/>
    <property type="match status" value="1"/>
</dbReference>
<dbReference type="InterPro" id="IPR015424">
    <property type="entry name" value="PyrdxlP-dep_Trfase"/>
</dbReference>
<dbReference type="PANTHER" id="PTHR11986:SF79">
    <property type="entry name" value="ACETYLORNITHINE AMINOTRANSFERASE, MITOCHONDRIAL"/>
    <property type="match status" value="1"/>
</dbReference>
<dbReference type="Gene3D" id="3.90.1150.10">
    <property type="entry name" value="Aspartate Aminotransferase, domain 1"/>
    <property type="match status" value="1"/>
</dbReference>
<dbReference type="InterPro" id="IPR015421">
    <property type="entry name" value="PyrdxlP-dep_Trfase_major"/>
</dbReference>
<dbReference type="Pfam" id="PF00202">
    <property type="entry name" value="Aminotran_3"/>
    <property type="match status" value="1"/>
</dbReference>
<evidence type="ECO:0000313" key="6">
    <source>
        <dbReference type="EMBL" id="MFC1849289.1"/>
    </source>
</evidence>
<dbReference type="GO" id="GO:0008483">
    <property type="term" value="F:transaminase activity"/>
    <property type="evidence" value="ECO:0007669"/>
    <property type="project" value="UniProtKB-KW"/>
</dbReference>
<organism evidence="6 7">
    <name type="scientific">candidate division CSSED10-310 bacterium</name>
    <dbReference type="NCBI Taxonomy" id="2855610"/>
    <lineage>
        <taxon>Bacteria</taxon>
        <taxon>Bacteria division CSSED10-310</taxon>
    </lineage>
</organism>
<evidence type="ECO:0000256" key="2">
    <source>
        <dbReference type="ARBA" id="ARBA00022576"/>
    </source>
</evidence>
<protein>
    <submittedName>
        <fullName evidence="6">Aminotransferase class III-fold pyridoxal phosphate-dependent enzyme</fullName>
    </submittedName>
</protein>
<evidence type="ECO:0000256" key="1">
    <source>
        <dbReference type="ARBA" id="ARBA00001933"/>
    </source>
</evidence>
<comment type="similarity">
    <text evidence="5">Belongs to the class-III pyridoxal-phosphate-dependent aminotransferase family.</text>
</comment>
<comment type="caution">
    <text evidence="6">The sequence shown here is derived from an EMBL/GenBank/DDBJ whole genome shotgun (WGS) entry which is preliminary data.</text>
</comment>
<keyword evidence="3" id="KW-0808">Transferase</keyword>
<evidence type="ECO:0000256" key="4">
    <source>
        <dbReference type="ARBA" id="ARBA00022898"/>
    </source>
</evidence>
<dbReference type="PANTHER" id="PTHR11986">
    <property type="entry name" value="AMINOTRANSFERASE CLASS III"/>
    <property type="match status" value="1"/>
</dbReference>
<keyword evidence="2 6" id="KW-0032">Aminotransferase</keyword>
<comment type="cofactor">
    <cofactor evidence="1">
        <name>pyridoxal 5'-phosphate</name>
        <dbReference type="ChEBI" id="CHEBI:597326"/>
    </cofactor>
</comment>
<evidence type="ECO:0000256" key="5">
    <source>
        <dbReference type="RuleBase" id="RU003560"/>
    </source>
</evidence>
<dbReference type="InterPro" id="IPR049704">
    <property type="entry name" value="Aminotrans_3_PPA_site"/>
</dbReference>